<dbReference type="RefSeq" id="WP_345157447.1">
    <property type="nucleotide sequence ID" value="NZ_BAABEG010000002.1"/>
</dbReference>
<comment type="caution">
    <text evidence="3">The sequence shown here is derived from an EMBL/GenBank/DDBJ whole genome shotgun (WGS) entry which is preliminary data.</text>
</comment>
<evidence type="ECO:0000256" key="2">
    <source>
        <dbReference type="SAM" id="SignalP"/>
    </source>
</evidence>
<evidence type="ECO:0000313" key="4">
    <source>
        <dbReference type="Proteomes" id="UP000536262"/>
    </source>
</evidence>
<accession>A0A7X0FBT2</accession>
<keyword evidence="2" id="KW-0732">Signal</keyword>
<organism evidence="3 4">
    <name type="scientific">Aminobacter aganoensis</name>
    <dbReference type="NCBI Taxonomy" id="83264"/>
    <lineage>
        <taxon>Bacteria</taxon>
        <taxon>Pseudomonadati</taxon>
        <taxon>Pseudomonadota</taxon>
        <taxon>Alphaproteobacteria</taxon>
        <taxon>Hyphomicrobiales</taxon>
        <taxon>Phyllobacteriaceae</taxon>
        <taxon>Aminobacter</taxon>
    </lineage>
</organism>
<feature type="chain" id="PRO_5031573862" description="SGNH/GDSL hydrolase family protein" evidence="2">
    <location>
        <begin position="27"/>
        <end position="369"/>
    </location>
</feature>
<evidence type="ECO:0008006" key="5">
    <source>
        <dbReference type="Google" id="ProtNLM"/>
    </source>
</evidence>
<dbReference type="EMBL" id="JACHOU010000014">
    <property type="protein sequence ID" value="MBB6356509.1"/>
    <property type="molecule type" value="Genomic_DNA"/>
</dbReference>
<name>A0A7X0FBT2_9HYPH</name>
<reference evidence="3 4" key="1">
    <citation type="submission" date="2020-08" db="EMBL/GenBank/DDBJ databases">
        <title>Genomic Encyclopedia of Type Strains, Phase IV (KMG-IV): sequencing the most valuable type-strain genomes for metagenomic binning, comparative biology and taxonomic classification.</title>
        <authorList>
            <person name="Goeker M."/>
        </authorList>
    </citation>
    <scope>NUCLEOTIDE SEQUENCE [LARGE SCALE GENOMIC DNA]</scope>
    <source>
        <strain evidence="3 4">DSM 7051</strain>
    </source>
</reference>
<keyword evidence="4" id="KW-1185">Reference proteome</keyword>
<evidence type="ECO:0000256" key="1">
    <source>
        <dbReference type="SAM" id="MobiDB-lite"/>
    </source>
</evidence>
<feature type="region of interest" description="Disordered" evidence="1">
    <location>
        <begin position="25"/>
        <end position="44"/>
    </location>
</feature>
<sequence>MMRFTRRWLVLFLCVLVLAGSMSPDAAKSASQPEQPPVTTAAPRSLFVSGHSLTDRPMLDKLAEMAAASGRPILWNMQNIGGSSLERRSMGTDPARPWSGFADGTDRSGGSVDVLVEFRRPSVGDSAYDLLLVTELHSLLDTVMRQGTVRYLAEYKRRFLEASSAGSMWFMAPWLDISDKEDPSDWIAYERLALPVWRCAVQAAGGSAASGGESASGIGFIPASLALAELVDHLVSAPRQGFENMTPGDVVRALFTDSVHPTELGEAFVALIVLATIDGLDAQTARMPAGVSEAQAQTLKIFAADFLSRYRAAQPFEACSGGVAPSFAWAYAGYANKIYRADFSWPRAAIQRMRDTARFGWNLRNAFSD</sequence>
<feature type="signal peptide" evidence="2">
    <location>
        <begin position="1"/>
        <end position="26"/>
    </location>
</feature>
<protein>
    <recommendedName>
        <fullName evidence="5">SGNH/GDSL hydrolase family protein</fullName>
    </recommendedName>
</protein>
<dbReference type="AlphaFoldDB" id="A0A7X0FBT2"/>
<evidence type="ECO:0000313" key="3">
    <source>
        <dbReference type="EMBL" id="MBB6356509.1"/>
    </source>
</evidence>
<gene>
    <name evidence="3" type="ORF">GGR00_004321</name>
</gene>
<dbReference type="Proteomes" id="UP000536262">
    <property type="component" value="Unassembled WGS sequence"/>
</dbReference>
<proteinExistence type="predicted"/>